<dbReference type="Gene3D" id="1.20.58.1020">
    <property type="match status" value="1"/>
</dbReference>
<feature type="compositionally biased region" description="Polar residues" evidence="7">
    <location>
        <begin position="285"/>
        <end position="309"/>
    </location>
</feature>
<dbReference type="Gene3D" id="3.40.5.50">
    <property type="match status" value="1"/>
</dbReference>
<keyword evidence="11" id="KW-1185">Reference proteome</keyword>
<keyword evidence="6" id="KW-0539">Nucleus</keyword>
<dbReference type="PANTHER" id="PTHR12772:SF0">
    <property type="entry name" value="DNA REPLICATION COMPLEX GINS PROTEIN PSF2"/>
    <property type="match status" value="1"/>
</dbReference>
<dbReference type="GO" id="GO:0000727">
    <property type="term" value="P:double-strand break repair via break-induced replication"/>
    <property type="evidence" value="ECO:0007669"/>
    <property type="project" value="TreeGrafter"/>
</dbReference>
<protein>
    <recommendedName>
        <fullName evidence="4">DNA replication complex GINS protein PSF2</fullName>
    </recommendedName>
    <alternativeName>
        <fullName evidence="3">DNA replication complex GINS protein psf2</fullName>
    </alternativeName>
</protein>
<evidence type="ECO:0000256" key="3">
    <source>
        <dbReference type="ARBA" id="ARBA00013969"/>
    </source>
</evidence>
<reference evidence="10 11" key="1">
    <citation type="journal article" date="2018" name="Mol. Biol. Evol.">
        <title>Broad Genomic Sampling Reveals a Smut Pathogenic Ancestry of the Fungal Clade Ustilaginomycotina.</title>
        <authorList>
            <person name="Kijpornyongpan T."/>
            <person name="Mondo S.J."/>
            <person name="Barry K."/>
            <person name="Sandor L."/>
            <person name="Lee J."/>
            <person name="Lipzen A."/>
            <person name="Pangilinan J."/>
            <person name="LaButti K."/>
            <person name="Hainaut M."/>
            <person name="Henrissat B."/>
            <person name="Grigoriev I.V."/>
            <person name="Spatafora J.W."/>
            <person name="Aime M.C."/>
        </authorList>
    </citation>
    <scope>NUCLEOTIDE SEQUENCE [LARGE SCALE GENOMIC DNA]</scope>
    <source>
        <strain evidence="10 11">MCA 3645</strain>
    </source>
</reference>
<keyword evidence="5" id="KW-0235">DNA replication</keyword>
<evidence type="ECO:0000256" key="4">
    <source>
        <dbReference type="ARBA" id="ARBA00015139"/>
    </source>
</evidence>
<dbReference type="GO" id="GO:0000811">
    <property type="term" value="C:GINS complex"/>
    <property type="evidence" value="ECO:0007669"/>
    <property type="project" value="TreeGrafter"/>
</dbReference>
<evidence type="ECO:0000256" key="1">
    <source>
        <dbReference type="ARBA" id="ARBA00004123"/>
    </source>
</evidence>
<comment type="similarity">
    <text evidence="2">Belongs to the GINS2/PSF2 family.</text>
</comment>
<organism evidence="10 11">
    <name type="scientific">Testicularia cyperi</name>
    <dbReference type="NCBI Taxonomy" id="1882483"/>
    <lineage>
        <taxon>Eukaryota</taxon>
        <taxon>Fungi</taxon>
        <taxon>Dikarya</taxon>
        <taxon>Basidiomycota</taxon>
        <taxon>Ustilaginomycotina</taxon>
        <taxon>Ustilaginomycetes</taxon>
        <taxon>Ustilaginales</taxon>
        <taxon>Anthracoideaceae</taxon>
        <taxon>Testicularia</taxon>
    </lineage>
</organism>
<dbReference type="AlphaFoldDB" id="A0A317XXZ9"/>
<dbReference type="FunFam" id="1.20.58.1020:FF:000001">
    <property type="entry name" value="DNA replication complex GINS protein PSF2"/>
    <property type="match status" value="1"/>
</dbReference>
<evidence type="ECO:0000259" key="9">
    <source>
        <dbReference type="Pfam" id="PF25005"/>
    </source>
</evidence>
<dbReference type="SUPFAM" id="SSF158573">
    <property type="entry name" value="GINS helical bundle-like"/>
    <property type="match status" value="1"/>
</dbReference>
<dbReference type="EMBL" id="KZ819188">
    <property type="protein sequence ID" value="PWZ03154.1"/>
    <property type="molecule type" value="Genomic_DNA"/>
</dbReference>
<dbReference type="OrthoDB" id="1938138at2759"/>
<dbReference type="PANTHER" id="PTHR12772">
    <property type="entry name" value="DNA REPLICATION COMPLEX GINS PROTEIN PSF2"/>
    <property type="match status" value="1"/>
</dbReference>
<comment type="subcellular location">
    <subcellularLocation>
        <location evidence="1">Nucleus</location>
    </subcellularLocation>
</comment>
<dbReference type="InterPro" id="IPR036224">
    <property type="entry name" value="GINS_bundle-like_dom_sf"/>
</dbReference>
<feature type="domain" description="DNA replication complex GINS protein PSF2 N-terminal" evidence="9">
    <location>
        <begin position="34"/>
        <end position="81"/>
    </location>
</feature>
<evidence type="ECO:0000256" key="2">
    <source>
        <dbReference type="ARBA" id="ARBA00010565"/>
    </source>
</evidence>
<dbReference type="CDD" id="cd11712">
    <property type="entry name" value="GINS_A_psf2"/>
    <property type="match status" value="1"/>
</dbReference>
<proteinExistence type="inferred from homology"/>
<dbReference type="STRING" id="1882483.A0A317XXZ9"/>
<dbReference type="Pfam" id="PF25005">
    <property type="entry name" value="PSF2_N"/>
    <property type="match status" value="1"/>
</dbReference>
<evidence type="ECO:0000259" key="8">
    <source>
        <dbReference type="Pfam" id="PF05916"/>
    </source>
</evidence>
<evidence type="ECO:0000313" key="10">
    <source>
        <dbReference type="EMBL" id="PWZ03154.1"/>
    </source>
</evidence>
<name>A0A317XXZ9_9BASI</name>
<feature type="domain" description="GINS subunit" evidence="8">
    <location>
        <begin position="86"/>
        <end position="187"/>
    </location>
</feature>
<evidence type="ECO:0000256" key="7">
    <source>
        <dbReference type="SAM" id="MobiDB-lite"/>
    </source>
</evidence>
<accession>A0A317XXZ9</accession>
<dbReference type="InterPro" id="IPR021151">
    <property type="entry name" value="GINS_A"/>
</dbReference>
<dbReference type="InterPro" id="IPR056784">
    <property type="entry name" value="PSF2_N"/>
</dbReference>
<evidence type="ECO:0000256" key="6">
    <source>
        <dbReference type="ARBA" id="ARBA00023242"/>
    </source>
</evidence>
<evidence type="ECO:0000256" key="5">
    <source>
        <dbReference type="ARBA" id="ARBA00022705"/>
    </source>
</evidence>
<dbReference type="CDD" id="cd21694">
    <property type="entry name" value="GINS_B_Psf2"/>
    <property type="match status" value="1"/>
</dbReference>
<dbReference type="InterPro" id="IPR007257">
    <property type="entry name" value="GINS_Psf2"/>
</dbReference>
<dbReference type="Proteomes" id="UP000246740">
    <property type="component" value="Unassembled WGS sequence"/>
</dbReference>
<feature type="compositionally biased region" description="Low complexity" evidence="7">
    <location>
        <begin position="268"/>
        <end position="277"/>
    </location>
</feature>
<feature type="region of interest" description="Disordered" evidence="7">
    <location>
        <begin position="268"/>
        <end position="329"/>
    </location>
</feature>
<dbReference type="Pfam" id="PF05916">
    <property type="entry name" value="Sld5"/>
    <property type="match status" value="1"/>
</dbReference>
<dbReference type="InParanoid" id="A0A317XXZ9"/>
<dbReference type="SUPFAM" id="SSF160059">
    <property type="entry name" value="PriA/YqbF domain"/>
    <property type="match status" value="1"/>
</dbReference>
<dbReference type="GO" id="GO:0006260">
    <property type="term" value="P:DNA replication"/>
    <property type="evidence" value="ECO:0007669"/>
    <property type="project" value="UniProtKB-KW"/>
</dbReference>
<sequence>MSGLASSSLSTSSLGTRGLSVADLELPSTSLDTTAITIIPLVSIDRVRLLSGLYGPFRPPAPATVPLWVAVYLKRRKKAIVVPPSWMTADSLLETLKQETTNAGFSPLPTYWLGVSSSVLTHASDDVPNSNRVRALLKDIREARQSKILAGVGMINPTHLQMTNISAHEIAELRPFFSTAFSHLKSLRPPSDVEKETKVATEQADRFYAQIQHAVHVAAGSSSSSSAAAAAASRPDPYFDHDLNLQTPSREFESMSSMAHMDVSSSYDAVSSSPADARLTPQAPRKSNVSDSGYHSTHAQHRQSSNDPAPNQHRPPRFSVDDGQDDDDI</sequence>
<evidence type="ECO:0000313" key="11">
    <source>
        <dbReference type="Proteomes" id="UP000246740"/>
    </source>
</evidence>
<gene>
    <name evidence="10" type="ORF">BCV70DRAFT_197393</name>
</gene>